<dbReference type="Gene3D" id="3.40.640.10">
    <property type="entry name" value="Type I PLP-dependent aspartate aminotransferase-like (Major domain)"/>
    <property type="match status" value="1"/>
</dbReference>
<feature type="domain" description="Aminotransferase class I/classII large" evidence="10">
    <location>
        <begin position="38"/>
        <end position="412"/>
    </location>
</feature>
<evidence type="ECO:0000256" key="4">
    <source>
        <dbReference type="ARBA" id="ARBA00018052"/>
    </source>
</evidence>
<evidence type="ECO:0000256" key="5">
    <source>
        <dbReference type="ARBA" id="ARBA00022576"/>
    </source>
</evidence>
<comment type="caution">
    <text evidence="11">The sequence shown here is derived from an EMBL/GenBank/DDBJ whole genome shotgun (WGS) entry which is preliminary data.</text>
</comment>
<keyword evidence="12" id="KW-1185">Reference proteome</keyword>
<dbReference type="EC" id="2.6.1.83" evidence="3 9"/>
<comment type="catalytic activity">
    <reaction evidence="8">
        <text>(2S,6S)-2,6-diaminopimelate + 2-oxoglutarate = (S)-2,3,4,5-tetrahydrodipicolinate + L-glutamate + H2O + H(+)</text>
        <dbReference type="Rhea" id="RHEA:23988"/>
        <dbReference type="ChEBI" id="CHEBI:15377"/>
        <dbReference type="ChEBI" id="CHEBI:15378"/>
        <dbReference type="ChEBI" id="CHEBI:16810"/>
        <dbReference type="ChEBI" id="CHEBI:16845"/>
        <dbReference type="ChEBI" id="CHEBI:29985"/>
        <dbReference type="ChEBI" id="CHEBI:57609"/>
        <dbReference type="EC" id="2.6.1.83"/>
    </reaction>
</comment>
<evidence type="ECO:0000313" key="11">
    <source>
        <dbReference type="EMBL" id="GHF96193.1"/>
    </source>
</evidence>
<dbReference type="RefSeq" id="WP_189642112.1">
    <property type="nucleotide sequence ID" value="NZ_BNAL01000004.1"/>
</dbReference>
<keyword evidence="7" id="KW-0663">Pyridoxal phosphate</keyword>
<comment type="cofactor">
    <cofactor evidence="1">
        <name>pyridoxal 5'-phosphate</name>
        <dbReference type="ChEBI" id="CHEBI:597326"/>
    </cofactor>
</comment>
<evidence type="ECO:0000313" key="12">
    <source>
        <dbReference type="Proteomes" id="UP000632154"/>
    </source>
</evidence>
<proteinExistence type="inferred from homology"/>
<keyword evidence="6" id="KW-0808">Transferase</keyword>
<evidence type="ECO:0000256" key="8">
    <source>
        <dbReference type="ARBA" id="ARBA00051934"/>
    </source>
</evidence>
<dbReference type="InterPro" id="IPR015422">
    <property type="entry name" value="PyrdxlP-dep_Trfase_small"/>
</dbReference>
<sequence length="421" mass="46013">MAKLNPNYRKLSAGYLFPEIARRVREYSAEHPDQTIYRLGIGNTTEPLTPTILQGLHDRVTALGERGTYTGYGDEQGEAELRDALVAYYAQRGVTLDPGEMFVSDGAKADAANIQNLFAQGSVMAIQNPAYPVYVDSNVVAGRTGEYDAAAGAYAGLRLLEGSPDNGWFAAPPGPEQDEQLDVVYLCSPNNPTGAVATREQLQAWVDYARQHRAVIIFDAAYAEFIADPELPRSIYEIEGARECAIELTSFSKFSGFTGVRLGWAVVPYALRTEDSEQGELNRMWNRRQSTFFNGASNIAQSGGVAALSEAGQRESRALVAYYMENARIIRSALRELGLDVTGGDNAPYLWVRTPTGPDGQPLGSWDFFDQLLREAQVVVTPGAGFGSAGEGYVRFSAFGHRENIEAAVQSIRGKLRLPER</sequence>
<dbReference type="CDD" id="cd00609">
    <property type="entry name" value="AAT_like"/>
    <property type="match status" value="1"/>
</dbReference>
<evidence type="ECO:0000256" key="9">
    <source>
        <dbReference type="NCBIfam" id="TIGR03542"/>
    </source>
</evidence>
<dbReference type="GO" id="GO:0008483">
    <property type="term" value="F:transaminase activity"/>
    <property type="evidence" value="ECO:0007669"/>
    <property type="project" value="UniProtKB-KW"/>
</dbReference>
<evidence type="ECO:0000256" key="1">
    <source>
        <dbReference type="ARBA" id="ARBA00001933"/>
    </source>
</evidence>
<protein>
    <recommendedName>
        <fullName evidence="4 9">LL-diaminopimelate aminotransferase</fullName>
        <ecNumber evidence="3 9">2.6.1.83</ecNumber>
    </recommendedName>
</protein>
<evidence type="ECO:0000259" key="10">
    <source>
        <dbReference type="Pfam" id="PF00155"/>
    </source>
</evidence>
<dbReference type="InterPro" id="IPR019942">
    <property type="entry name" value="DapL/ALD1"/>
</dbReference>
<dbReference type="InterPro" id="IPR015421">
    <property type="entry name" value="PyrdxlP-dep_Trfase_major"/>
</dbReference>
<evidence type="ECO:0000256" key="3">
    <source>
        <dbReference type="ARBA" id="ARBA00013138"/>
    </source>
</evidence>
<dbReference type="HAMAP" id="MF_01642">
    <property type="entry name" value="DapL_aminotrans_1"/>
    <property type="match status" value="1"/>
</dbReference>
<dbReference type="Gene3D" id="3.90.1150.10">
    <property type="entry name" value="Aspartate Aminotransferase, domain 1"/>
    <property type="match status" value="1"/>
</dbReference>
<dbReference type="Pfam" id="PF00155">
    <property type="entry name" value="Aminotran_1_2"/>
    <property type="match status" value="1"/>
</dbReference>
<dbReference type="NCBIfam" id="TIGR03542">
    <property type="entry name" value="DAPAT_plant"/>
    <property type="match status" value="1"/>
</dbReference>
<dbReference type="InterPro" id="IPR004839">
    <property type="entry name" value="Aminotransferase_I/II_large"/>
</dbReference>
<comment type="pathway">
    <text evidence="2">Amino-acid biosynthesis; L-lysine biosynthesis via DAP pathway; LL-2,6-diaminopimelate from (S)-tetrahydrodipicolinate (aminotransferase route): step 1/1.</text>
</comment>
<evidence type="ECO:0000256" key="6">
    <source>
        <dbReference type="ARBA" id="ARBA00022679"/>
    </source>
</evidence>
<evidence type="ECO:0000256" key="7">
    <source>
        <dbReference type="ARBA" id="ARBA00022898"/>
    </source>
</evidence>
<accession>A0ABQ3JZR6</accession>
<name>A0ABQ3JZR6_9DEIO</name>
<dbReference type="SUPFAM" id="SSF53383">
    <property type="entry name" value="PLP-dependent transferases"/>
    <property type="match status" value="1"/>
</dbReference>
<dbReference type="EMBL" id="BNAL01000004">
    <property type="protein sequence ID" value="GHF96193.1"/>
    <property type="molecule type" value="Genomic_DNA"/>
</dbReference>
<evidence type="ECO:0000256" key="2">
    <source>
        <dbReference type="ARBA" id="ARBA00004982"/>
    </source>
</evidence>
<dbReference type="InterPro" id="IPR015424">
    <property type="entry name" value="PyrdxlP-dep_Trfase"/>
</dbReference>
<gene>
    <name evidence="11" type="primary">dapL</name>
    <name evidence="11" type="ORF">GCM10017783_05080</name>
</gene>
<organism evidence="11 12">
    <name type="scientific">Deinococcus piscis</name>
    <dbReference type="NCBI Taxonomy" id="394230"/>
    <lineage>
        <taxon>Bacteria</taxon>
        <taxon>Thermotogati</taxon>
        <taxon>Deinococcota</taxon>
        <taxon>Deinococci</taxon>
        <taxon>Deinococcales</taxon>
        <taxon>Deinococcaceae</taxon>
        <taxon>Deinococcus</taxon>
    </lineage>
</organism>
<reference evidence="12" key="1">
    <citation type="journal article" date="2019" name="Int. J. Syst. Evol. Microbiol.">
        <title>The Global Catalogue of Microorganisms (GCM) 10K type strain sequencing project: providing services to taxonomists for standard genome sequencing and annotation.</title>
        <authorList>
            <consortium name="The Broad Institute Genomics Platform"/>
            <consortium name="The Broad Institute Genome Sequencing Center for Infectious Disease"/>
            <person name="Wu L."/>
            <person name="Ma J."/>
        </authorList>
    </citation>
    <scope>NUCLEOTIDE SEQUENCE [LARGE SCALE GENOMIC DNA]</scope>
    <source>
        <strain evidence="12">CGMCC 1.18439</strain>
    </source>
</reference>
<dbReference type="Proteomes" id="UP000632154">
    <property type="component" value="Unassembled WGS sequence"/>
</dbReference>
<keyword evidence="5 11" id="KW-0032">Aminotransferase</keyword>
<dbReference type="PANTHER" id="PTHR43144">
    <property type="entry name" value="AMINOTRANSFERASE"/>
    <property type="match status" value="1"/>
</dbReference>